<dbReference type="AlphaFoldDB" id="A0A7W6QZ85"/>
<sequence length="110" mass="11822">MSTVPVSLAALIDVVRGFTSGNAPGRPQRPTSQQDAKTSSAKSARNRDLQAGAVTMGERRALYAHDGFLCAMRAIVKTEDREAKAISCGQSVFISLRPSFRHKLSRSACV</sequence>
<evidence type="ECO:0000313" key="3">
    <source>
        <dbReference type="Proteomes" id="UP000540909"/>
    </source>
</evidence>
<feature type="region of interest" description="Disordered" evidence="1">
    <location>
        <begin position="19"/>
        <end position="52"/>
    </location>
</feature>
<reference evidence="2 3" key="1">
    <citation type="submission" date="2020-08" db="EMBL/GenBank/DDBJ databases">
        <title>Genomic Encyclopedia of Type Strains, Phase IV (KMG-V): Genome sequencing to study the core and pangenomes of soil and plant-associated prokaryotes.</title>
        <authorList>
            <person name="Whitman W."/>
        </authorList>
    </citation>
    <scope>NUCLEOTIDE SEQUENCE [LARGE SCALE GENOMIC DNA]</scope>
    <source>
        <strain evidence="2 3">SEMIA 4089</strain>
    </source>
</reference>
<dbReference type="EMBL" id="JACIFY010000001">
    <property type="protein sequence ID" value="MBB4233899.1"/>
    <property type="molecule type" value="Genomic_DNA"/>
</dbReference>
<evidence type="ECO:0000256" key="1">
    <source>
        <dbReference type="SAM" id="MobiDB-lite"/>
    </source>
</evidence>
<feature type="compositionally biased region" description="Polar residues" evidence="1">
    <location>
        <begin position="29"/>
        <end position="43"/>
    </location>
</feature>
<organism evidence="2 3">
    <name type="scientific">Rhizobium esperanzae</name>
    <dbReference type="NCBI Taxonomy" id="1967781"/>
    <lineage>
        <taxon>Bacteria</taxon>
        <taxon>Pseudomonadati</taxon>
        <taxon>Pseudomonadota</taxon>
        <taxon>Alphaproteobacteria</taxon>
        <taxon>Hyphomicrobiales</taxon>
        <taxon>Rhizobiaceae</taxon>
        <taxon>Rhizobium/Agrobacterium group</taxon>
        <taxon>Rhizobium</taxon>
    </lineage>
</organism>
<gene>
    <name evidence="2" type="ORF">GGD57_000437</name>
</gene>
<comment type="caution">
    <text evidence="2">The sequence shown here is derived from an EMBL/GenBank/DDBJ whole genome shotgun (WGS) entry which is preliminary data.</text>
</comment>
<name>A0A7W6QZ85_9HYPH</name>
<dbReference type="Proteomes" id="UP000540909">
    <property type="component" value="Unassembled WGS sequence"/>
</dbReference>
<accession>A0A7W6QZ85</accession>
<proteinExistence type="predicted"/>
<dbReference type="RefSeq" id="WP_184466379.1">
    <property type="nucleotide sequence ID" value="NZ_JACIFY010000001.1"/>
</dbReference>
<protein>
    <submittedName>
        <fullName evidence="2">Uncharacterized protein</fullName>
    </submittedName>
</protein>
<evidence type="ECO:0000313" key="2">
    <source>
        <dbReference type="EMBL" id="MBB4233899.1"/>
    </source>
</evidence>